<dbReference type="GO" id="GO:0046872">
    <property type="term" value="F:metal ion binding"/>
    <property type="evidence" value="ECO:0007669"/>
    <property type="project" value="UniProtKB-KW"/>
</dbReference>
<feature type="binding site" evidence="12">
    <location>
        <position position="231"/>
    </location>
    <ligand>
        <name>[2Fe-2S] cluster</name>
        <dbReference type="ChEBI" id="CHEBI:190135"/>
    </ligand>
</feature>
<evidence type="ECO:0000256" key="4">
    <source>
        <dbReference type="ARBA" id="ARBA00022714"/>
    </source>
</evidence>
<dbReference type="PANTHER" id="PTHR43513">
    <property type="entry name" value="DIHYDROOROTATE DEHYDROGENASE B (NAD(+)), ELECTRON TRANSFER SUBUNIT"/>
    <property type="match status" value="1"/>
</dbReference>
<dbReference type="InterPro" id="IPR037117">
    <property type="entry name" value="Dihydroorotate_DH_ele_sf"/>
</dbReference>
<feature type="binding site" evidence="11">
    <location>
        <begin position="72"/>
        <end position="74"/>
    </location>
    <ligand>
        <name>FAD</name>
        <dbReference type="ChEBI" id="CHEBI:57692"/>
    </ligand>
</feature>
<keyword evidence="8 12" id="KW-0408">Iron</keyword>
<dbReference type="GO" id="GO:0051537">
    <property type="term" value="F:2 iron, 2 sulfur cluster binding"/>
    <property type="evidence" value="ECO:0007669"/>
    <property type="project" value="UniProtKB-KW"/>
</dbReference>
<name>A0A174B060_9FIRM</name>
<feature type="binding site" evidence="12">
    <location>
        <position position="244"/>
    </location>
    <ligand>
        <name>[2Fe-2S] cluster</name>
        <dbReference type="ChEBI" id="CHEBI:190135"/>
    </ligand>
</feature>
<gene>
    <name evidence="13" type="ORF">CGS58_12540</name>
</gene>
<evidence type="ECO:0000256" key="7">
    <source>
        <dbReference type="ARBA" id="ARBA00022982"/>
    </source>
</evidence>
<evidence type="ECO:0000256" key="3">
    <source>
        <dbReference type="ARBA" id="ARBA00022630"/>
    </source>
</evidence>
<dbReference type="RefSeq" id="WP_055190848.1">
    <property type="nucleotide sequence ID" value="NZ_NMTY01000031.1"/>
</dbReference>
<dbReference type="Gene3D" id="2.40.30.10">
    <property type="entry name" value="Translation factors"/>
    <property type="match status" value="1"/>
</dbReference>
<reference evidence="13 14" key="1">
    <citation type="journal article" date="2017" name="Front. Microbiol.">
        <title>New Insights into the Diversity of the Genus Faecalibacterium.</title>
        <authorList>
            <person name="Benevides L."/>
            <person name="Burman S."/>
            <person name="Martin R."/>
            <person name="Robert V."/>
            <person name="Thomas M."/>
            <person name="Miquel S."/>
            <person name="Chain F."/>
            <person name="Sokol H."/>
            <person name="Bermudez-Humaran L.G."/>
            <person name="Morrison M."/>
            <person name="Langella P."/>
            <person name="Azevedo V.A."/>
            <person name="Chatel J.M."/>
            <person name="Soares S."/>
        </authorList>
    </citation>
    <scope>NUCLEOTIDE SEQUENCE [LARGE SCALE GENOMIC DNA]</scope>
    <source>
        <strain evidence="13 14">CNCM I 4575</strain>
    </source>
</reference>
<evidence type="ECO:0000256" key="8">
    <source>
        <dbReference type="ARBA" id="ARBA00023004"/>
    </source>
</evidence>
<dbReference type="GO" id="GO:0006221">
    <property type="term" value="P:pyrimidine nucleotide biosynthetic process"/>
    <property type="evidence" value="ECO:0007669"/>
    <property type="project" value="InterPro"/>
</dbReference>
<keyword evidence="2" id="KW-0813">Transport</keyword>
<dbReference type="GO" id="GO:0016491">
    <property type="term" value="F:oxidoreductase activity"/>
    <property type="evidence" value="ECO:0007669"/>
    <property type="project" value="InterPro"/>
</dbReference>
<keyword evidence="5 12" id="KW-0479">Metal-binding</keyword>
<feature type="binding site" evidence="11">
    <location>
        <begin position="79"/>
        <end position="80"/>
    </location>
    <ligand>
        <name>FAD</name>
        <dbReference type="ChEBI" id="CHEBI:57692"/>
    </ligand>
</feature>
<dbReference type="SUPFAM" id="SSF52343">
    <property type="entry name" value="Ferredoxin reductase-like, C-terminal NADP-linked domain"/>
    <property type="match status" value="1"/>
</dbReference>
<dbReference type="OrthoDB" id="9789468at2"/>
<evidence type="ECO:0000256" key="9">
    <source>
        <dbReference type="ARBA" id="ARBA00023014"/>
    </source>
</evidence>
<dbReference type="PANTHER" id="PTHR43513:SF3">
    <property type="entry name" value="DIHYDROOROTATE DEHYDROGENASE B (NAD(+)), ELECTRON TRANSFER SUBUNIT-RELATED"/>
    <property type="match status" value="1"/>
</dbReference>
<dbReference type="InterPro" id="IPR039261">
    <property type="entry name" value="FNR_nucleotide-bd"/>
</dbReference>
<keyword evidence="7" id="KW-0249">Electron transport</keyword>
<evidence type="ECO:0000256" key="6">
    <source>
        <dbReference type="ARBA" id="ARBA00022827"/>
    </source>
</evidence>
<dbReference type="Gene3D" id="3.40.50.80">
    <property type="entry name" value="Nucleotide-binding domain of ferredoxin-NADP reductase (FNR) module"/>
    <property type="match status" value="1"/>
</dbReference>
<dbReference type="PIRSF" id="PIRSF006816">
    <property type="entry name" value="Cyc3_hyd_g"/>
    <property type="match status" value="1"/>
</dbReference>
<comment type="similarity">
    <text evidence="1">Belongs to the PyrK family.</text>
</comment>
<feature type="binding site" evidence="12">
    <location>
        <position position="223"/>
    </location>
    <ligand>
        <name>[2Fe-2S] cluster</name>
        <dbReference type="ChEBI" id="CHEBI:190135"/>
    </ligand>
</feature>
<evidence type="ECO:0000256" key="12">
    <source>
        <dbReference type="PIRSR" id="PIRSR006816-2"/>
    </source>
</evidence>
<dbReference type="InterPro" id="IPR019480">
    <property type="entry name" value="Dihydroorotate_DH_Fe-S-bd"/>
</dbReference>
<comment type="caution">
    <text evidence="13">The sequence shown here is derived from an EMBL/GenBank/DDBJ whole genome shotgun (WGS) entry which is preliminary data.</text>
</comment>
<dbReference type="InterPro" id="IPR012165">
    <property type="entry name" value="Cyt_c3_hydrogenase_gsu"/>
</dbReference>
<keyword evidence="4 12" id="KW-0001">2Fe-2S</keyword>
<proteinExistence type="inferred from homology"/>
<dbReference type="GO" id="GO:0050660">
    <property type="term" value="F:flavin adenine dinucleotide binding"/>
    <property type="evidence" value="ECO:0007669"/>
    <property type="project" value="InterPro"/>
</dbReference>
<evidence type="ECO:0000313" key="14">
    <source>
        <dbReference type="Proteomes" id="UP000220005"/>
    </source>
</evidence>
<dbReference type="SUPFAM" id="SSF63380">
    <property type="entry name" value="Riboflavin synthase domain-like"/>
    <property type="match status" value="1"/>
</dbReference>
<feature type="binding site" evidence="11">
    <location>
        <begin position="55"/>
        <end position="58"/>
    </location>
    <ligand>
        <name>FAD</name>
        <dbReference type="ChEBI" id="CHEBI:57692"/>
    </ligand>
</feature>
<dbReference type="Gene3D" id="2.10.240.10">
    <property type="entry name" value="Dihydroorotate dehydrogenase, electron transfer subunit"/>
    <property type="match status" value="1"/>
</dbReference>
<dbReference type="NCBIfam" id="NF000798">
    <property type="entry name" value="PRK00054.1-3"/>
    <property type="match status" value="1"/>
</dbReference>
<dbReference type="InterPro" id="IPR050353">
    <property type="entry name" value="PyrK_electron_transfer"/>
</dbReference>
<protein>
    <submittedName>
        <fullName evidence="13">Dihydroorotate dehydrogenase electron transfer subunit</fullName>
    </submittedName>
</protein>
<dbReference type="InterPro" id="IPR017938">
    <property type="entry name" value="Riboflavin_synthase-like_b-brl"/>
</dbReference>
<sequence length="257" mass="27858">MRAACCEATVLSHEVVAGDIRLLRALWPDREHLPHAGQFFTLRAWGADEAPFLSRPISVHKWEPKTQTIEFLYQVIGEGTQKIAQLKKGDSFQLTGPMGNGFDIPALVKQYRKIAVVGGGIGTAPMYQVTRELAAAGVKPDVFFGFRDAPYCMEEYRSIANLVKVSTDTGAVGFHGFVTQLYDPADYDAVLICGPTVMMKNAARLCAEKGTPCFVSLEKKMACGIGACLGCTCETKGGEGKSVCKNGPVFDATEVFF</sequence>
<evidence type="ECO:0000256" key="1">
    <source>
        <dbReference type="ARBA" id="ARBA00006422"/>
    </source>
</evidence>
<dbReference type="Pfam" id="PF10418">
    <property type="entry name" value="DHODB_Fe-S_bind"/>
    <property type="match status" value="1"/>
</dbReference>
<organism evidence="13 14">
    <name type="scientific">Faecalibacterium prausnitzii</name>
    <dbReference type="NCBI Taxonomy" id="853"/>
    <lineage>
        <taxon>Bacteria</taxon>
        <taxon>Bacillati</taxon>
        <taxon>Bacillota</taxon>
        <taxon>Clostridia</taxon>
        <taxon>Eubacteriales</taxon>
        <taxon>Oscillospiraceae</taxon>
        <taxon>Faecalibacterium</taxon>
    </lineage>
</organism>
<comment type="cofactor">
    <cofactor evidence="12">
        <name>[2Fe-2S] cluster</name>
        <dbReference type="ChEBI" id="CHEBI:190135"/>
    </cofactor>
    <text evidence="12">Binds 1 [2Fe-2S] cluster per subunit.</text>
</comment>
<dbReference type="Proteomes" id="UP000220005">
    <property type="component" value="Unassembled WGS sequence"/>
</dbReference>
<comment type="cofactor">
    <cofactor evidence="11">
        <name>FAD</name>
        <dbReference type="ChEBI" id="CHEBI:57692"/>
    </cofactor>
    <text evidence="11">Binds 1 FAD per subunit.</text>
</comment>
<evidence type="ECO:0000256" key="10">
    <source>
        <dbReference type="ARBA" id="ARBA00034078"/>
    </source>
</evidence>
<keyword evidence="3 11" id="KW-0285">Flavoprotein</keyword>
<evidence type="ECO:0000256" key="5">
    <source>
        <dbReference type="ARBA" id="ARBA00022723"/>
    </source>
</evidence>
<dbReference type="AlphaFoldDB" id="A0A174B060"/>
<feature type="binding site" evidence="12">
    <location>
        <position position="228"/>
    </location>
    <ligand>
        <name>[2Fe-2S] cluster</name>
        <dbReference type="ChEBI" id="CHEBI:190135"/>
    </ligand>
</feature>
<dbReference type="PROSITE" id="PS51384">
    <property type="entry name" value="FAD_FR"/>
    <property type="match status" value="1"/>
</dbReference>
<keyword evidence="9 12" id="KW-0411">Iron-sulfur</keyword>
<evidence type="ECO:0000256" key="2">
    <source>
        <dbReference type="ARBA" id="ARBA00022448"/>
    </source>
</evidence>
<dbReference type="CDD" id="cd06218">
    <property type="entry name" value="DHOD_e_trans"/>
    <property type="match status" value="1"/>
</dbReference>
<accession>A0A174B060</accession>
<comment type="cofactor">
    <cofactor evidence="10">
        <name>[2Fe-2S] cluster</name>
        <dbReference type="ChEBI" id="CHEBI:190135"/>
    </cofactor>
</comment>
<dbReference type="InterPro" id="IPR017927">
    <property type="entry name" value="FAD-bd_FR_type"/>
</dbReference>
<keyword evidence="6 11" id="KW-0274">FAD</keyword>
<evidence type="ECO:0000256" key="11">
    <source>
        <dbReference type="PIRSR" id="PIRSR006816-1"/>
    </source>
</evidence>
<dbReference type="EMBL" id="NMTY01000031">
    <property type="protein sequence ID" value="PDX80314.1"/>
    <property type="molecule type" value="Genomic_DNA"/>
</dbReference>
<evidence type="ECO:0000313" key="13">
    <source>
        <dbReference type="EMBL" id="PDX80314.1"/>
    </source>
</evidence>